<dbReference type="Pfam" id="PF04548">
    <property type="entry name" value="AIG1"/>
    <property type="match status" value="1"/>
</dbReference>
<evidence type="ECO:0000256" key="1">
    <source>
        <dbReference type="ARBA" id="ARBA00008535"/>
    </source>
</evidence>
<dbReference type="AlphaFoldDB" id="A0A1A7WPZ4"/>
<dbReference type="EMBL" id="HADW01006632">
    <property type="protein sequence ID" value="SBP08032.1"/>
    <property type="molecule type" value="Transcribed_RNA"/>
</dbReference>
<sequence>VLLTCMNGRYNECFPGPVPAQSQLSLLLLGEKGSGKSSAGNSILYRPSFSTETRCSCKKKG</sequence>
<reference evidence="4" key="1">
    <citation type="submission" date="2016-05" db="EMBL/GenBank/DDBJ databases">
        <authorList>
            <person name="Lavstsen T."/>
            <person name="Jespersen J.S."/>
        </authorList>
    </citation>
    <scope>NUCLEOTIDE SEQUENCE</scope>
    <source>
        <tissue evidence="4">Brain</tissue>
    </source>
</reference>
<keyword evidence="2" id="KW-0547">Nucleotide-binding</keyword>
<organism evidence="4">
    <name type="scientific">Iconisemion striatum</name>
    <dbReference type="NCBI Taxonomy" id="60296"/>
    <lineage>
        <taxon>Eukaryota</taxon>
        <taxon>Metazoa</taxon>
        <taxon>Chordata</taxon>
        <taxon>Craniata</taxon>
        <taxon>Vertebrata</taxon>
        <taxon>Euteleostomi</taxon>
        <taxon>Actinopterygii</taxon>
        <taxon>Neopterygii</taxon>
        <taxon>Teleostei</taxon>
        <taxon>Neoteleostei</taxon>
        <taxon>Acanthomorphata</taxon>
        <taxon>Ovalentaria</taxon>
        <taxon>Atherinomorphae</taxon>
        <taxon>Cyprinodontiformes</taxon>
        <taxon>Nothobranchiidae</taxon>
        <taxon>Iconisemion</taxon>
    </lineage>
</organism>
<name>A0A1A7WPZ4_9TELE</name>
<evidence type="ECO:0000313" key="4">
    <source>
        <dbReference type="EMBL" id="SBP08032.1"/>
    </source>
</evidence>
<evidence type="ECO:0000256" key="2">
    <source>
        <dbReference type="ARBA" id="ARBA00022741"/>
    </source>
</evidence>
<feature type="domain" description="AIG1-type G" evidence="3">
    <location>
        <begin position="25"/>
        <end position="54"/>
    </location>
</feature>
<feature type="non-terminal residue" evidence="4">
    <location>
        <position position="1"/>
    </location>
</feature>
<reference evidence="4" key="2">
    <citation type="submission" date="2016-06" db="EMBL/GenBank/DDBJ databases">
        <title>The genome of a short-lived fish provides insights into sex chromosome evolution and the genetic control of aging.</title>
        <authorList>
            <person name="Reichwald K."/>
            <person name="Felder M."/>
            <person name="Petzold A."/>
            <person name="Koch P."/>
            <person name="Groth M."/>
            <person name="Platzer M."/>
        </authorList>
    </citation>
    <scope>NUCLEOTIDE SEQUENCE</scope>
    <source>
        <tissue evidence="4">Brain</tissue>
    </source>
</reference>
<dbReference type="GO" id="GO:0005525">
    <property type="term" value="F:GTP binding"/>
    <property type="evidence" value="ECO:0007669"/>
    <property type="project" value="InterPro"/>
</dbReference>
<dbReference type="InterPro" id="IPR006703">
    <property type="entry name" value="G_AIG1"/>
</dbReference>
<evidence type="ECO:0000259" key="3">
    <source>
        <dbReference type="Pfam" id="PF04548"/>
    </source>
</evidence>
<dbReference type="Gene3D" id="3.40.50.300">
    <property type="entry name" value="P-loop containing nucleotide triphosphate hydrolases"/>
    <property type="match status" value="1"/>
</dbReference>
<gene>
    <name evidence="4" type="primary">Nfu_g_1_003407</name>
</gene>
<dbReference type="InterPro" id="IPR027417">
    <property type="entry name" value="P-loop_NTPase"/>
</dbReference>
<comment type="similarity">
    <text evidence="1">Belongs to the TRAFAC class TrmE-Era-EngA-EngB-Septin-like GTPase superfamily. AIG1/Toc34/Toc159-like paraseptin GTPase family. IAN subfamily.</text>
</comment>
<proteinExistence type="inferred from homology"/>
<accession>A0A1A7WPZ4</accession>
<protein>
    <recommendedName>
        <fullName evidence="3">AIG1-type G domain-containing protein</fullName>
    </recommendedName>
</protein>
<feature type="non-terminal residue" evidence="4">
    <location>
        <position position="61"/>
    </location>
</feature>